<dbReference type="EMBL" id="CP115668">
    <property type="protein sequence ID" value="WCC80294.1"/>
    <property type="molecule type" value="Genomic_DNA"/>
</dbReference>
<feature type="domain" description="Type I restriction modification DNA specificity" evidence="4">
    <location>
        <begin position="71"/>
        <end position="179"/>
    </location>
</feature>
<reference evidence="5 6" key="2">
    <citation type="submission" date="2023-06" db="EMBL/GenBank/DDBJ databases">
        <title>The Gram-positive Non-spore-bearing Anaerobic Bacilli of Human Feces.</title>
        <authorList>
            <person name="Eggerth A.H."/>
        </authorList>
    </citation>
    <scope>NUCLEOTIDE SEQUENCE [LARGE SCALE GENOMIC DNA]</scope>
    <source>
        <strain evidence="5 6">CBA3108</strain>
    </source>
</reference>
<organism evidence="5 6">
    <name type="scientific">Cutibacterium equinum</name>
    <dbReference type="NCBI Taxonomy" id="3016342"/>
    <lineage>
        <taxon>Bacteria</taxon>
        <taxon>Bacillati</taxon>
        <taxon>Actinomycetota</taxon>
        <taxon>Actinomycetes</taxon>
        <taxon>Propionibacteriales</taxon>
        <taxon>Propionibacteriaceae</taxon>
        <taxon>Cutibacterium</taxon>
    </lineage>
</organism>
<dbReference type="EC" id="3.1.21.-" evidence="5"/>
<evidence type="ECO:0000256" key="2">
    <source>
        <dbReference type="ARBA" id="ARBA00022747"/>
    </source>
</evidence>
<dbReference type="InterPro" id="IPR052021">
    <property type="entry name" value="Type-I_RS_S_subunit"/>
</dbReference>
<evidence type="ECO:0000256" key="1">
    <source>
        <dbReference type="ARBA" id="ARBA00010923"/>
    </source>
</evidence>
<dbReference type="Gene3D" id="3.90.220.20">
    <property type="entry name" value="DNA methylase specificity domains"/>
    <property type="match status" value="2"/>
</dbReference>
<keyword evidence="5" id="KW-0540">Nuclease</keyword>
<dbReference type="RefSeq" id="WP_271418475.1">
    <property type="nucleotide sequence ID" value="NZ_CP115668.1"/>
</dbReference>
<dbReference type="Pfam" id="PF01420">
    <property type="entry name" value="Methylase_S"/>
    <property type="match status" value="2"/>
</dbReference>
<evidence type="ECO:0000259" key="4">
    <source>
        <dbReference type="Pfam" id="PF01420"/>
    </source>
</evidence>
<accession>A0ABY7R0L5</accession>
<dbReference type="CDD" id="cd17273">
    <property type="entry name" value="RMtype1_S_EcoJA69PI-TRD1-CR1_like"/>
    <property type="match status" value="1"/>
</dbReference>
<feature type="domain" description="Type I restriction modification DNA specificity" evidence="4">
    <location>
        <begin position="208"/>
        <end position="347"/>
    </location>
</feature>
<evidence type="ECO:0000313" key="5">
    <source>
        <dbReference type="EMBL" id="WCC80294.1"/>
    </source>
</evidence>
<proteinExistence type="inferred from homology"/>
<dbReference type="GO" id="GO:0004519">
    <property type="term" value="F:endonuclease activity"/>
    <property type="evidence" value="ECO:0007669"/>
    <property type="project" value="UniProtKB-KW"/>
</dbReference>
<keyword evidence="5" id="KW-0378">Hydrolase</keyword>
<dbReference type="Proteomes" id="UP001212097">
    <property type="component" value="Chromosome"/>
</dbReference>
<name>A0ABY7R0L5_9ACTN</name>
<gene>
    <name evidence="5" type="ORF">O6R08_01745</name>
</gene>
<sequence>MRTTTLGELVDEAGGIVQTGPFGSQLHAHDYSNSGVAVVMPQDIRNGRLDHSSIAHVTTRRASGLSRHTLQAGDIVYSRRGDVEKCALVLETDLPAMCGTGSLLVRVPKSHFADSTFLAYLLQTDEVRKWVRGHAVGATMLNLNTQILREVPLVLPPLPKQQAIAEVLGALDDKIAANRALVATSLELVGAHHRHIKSGGVCTRTAFTDVAEIGGGATPSTKVDAYWEGDIPWAAPSDITALPAPYLEDTPRKITKAGLTACSSPLYPVGSILMTSRATIGAFAIAQVPTAVNQGFIVVQPHDPTLRWWLLAEMQQRVPEFVAMANGATFLELPRKAFRKMSFALPENAALQHFDSLAGPLHATSSSALRESSTLAALRDTLLPALMDGTLRVKDAETTVSEAL</sequence>
<dbReference type="PANTHER" id="PTHR30408:SF12">
    <property type="entry name" value="TYPE I RESTRICTION ENZYME MJAVIII SPECIFICITY SUBUNIT"/>
    <property type="match status" value="1"/>
</dbReference>
<keyword evidence="5" id="KW-0255">Endonuclease</keyword>
<evidence type="ECO:0000256" key="3">
    <source>
        <dbReference type="ARBA" id="ARBA00023125"/>
    </source>
</evidence>
<dbReference type="PANTHER" id="PTHR30408">
    <property type="entry name" value="TYPE-1 RESTRICTION ENZYME ECOKI SPECIFICITY PROTEIN"/>
    <property type="match status" value="1"/>
</dbReference>
<reference evidence="5 6" key="1">
    <citation type="submission" date="2023-01" db="EMBL/GenBank/DDBJ databases">
        <authorList>
            <person name="Lee S.H."/>
            <person name="Jung H.S."/>
            <person name="Yun J.U."/>
        </authorList>
    </citation>
    <scope>NUCLEOTIDE SEQUENCE [LARGE SCALE GENOMIC DNA]</scope>
    <source>
        <strain evidence="5 6">CBA3108</strain>
    </source>
</reference>
<dbReference type="InterPro" id="IPR044946">
    <property type="entry name" value="Restrct_endonuc_typeI_TRD_sf"/>
</dbReference>
<protein>
    <submittedName>
        <fullName evidence="5">Restriction endonuclease subunit S</fullName>
        <ecNumber evidence="5">3.1.21.-</ecNumber>
    </submittedName>
</protein>
<comment type="similarity">
    <text evidence="1">Belongs to the type-I restriction system S methylase family.</text>
</comment>
<dbReference type="SUPFAM" id="SSF116734">
    <property type="entry name" value="DNA methylase specificity domain"/>
    <property type="match status" value="2"/>
</dbReference>
<dbReference type="InterPro" id="IPR000055">
    <property type="entry name" value="Restrct_endonuc_typeI_TRD"/>
</dbReference>
<dbReference type="GO" id="GO:0016787">
    <property type="term" value="F:hydrolase activity"/>
    <property type="evidence" value="ECO:0007669"/>
    <property type="project" value="UniProtKB-KW"/>
</dbReference>
<keyword evidence="6" id="KW-1185">Reference proteome</keyword>
<dbReference type="CDD" id="cd16961">
    <property type="entry name" value="RMtype1_S_TRD-CR_like"/>
    <property type="match status" value="1"/>
</dbReference>
<keyword evidence="3" id="KW-0238">DNA-binding</keyword>
<keyword evidence="2" id="KW-0680">Restriction system</keyword>
<evidence type="ECO:0000313" key="6">
    <source>
        <dbReference type="Proteomes" id="UP001212097"/>
    </source>
</evidence>